<evidence type="ECO:0000313" key="8">
    <source>
        <dbReference type="Proteomes" id="UP000001693"/>
    </source>
</evidence>
<dbReference type="InterPro" id="IPR036909">
    <property type="entry name" value="Cyt_c-like_dom_sf"/>
</dbReference>
<evidence type="ECO:0000313" key="7">
    <source>
        <dbReference type="EMBL" id="ACB33843.1"/>
    </source>
</evidence>
<keyword evidence="3 4" id="KW-0408">Iron</keyword>
<dbReference type="Pfam" id="PF00034">
    <property type="entry name" value="Cytochrom_C"/>
    <property type="match status" value="1"/>
</dbReference>
<dbReference type="EMBL" id="CP001013">
    <property type="protein sequence ID" value="ACB33843.1"/>
    <property type="molecule type" value="Genomic_DNA"/>
</dbReference>
<keyword evidence="2 4" id="KW-0479">Metal-binding</keyword>
<evidence type="ECO:0000256" key="5">
    <source>
        <dbReference type="SAM" id="SignalP"/>
    </source>
</evidence>
<accession>B1XWH5</accession>
<dbReference type="GO" id="GO:0020037">
    <property type="term" value="F:heme binding"/>
    <property type="evidence" value="ECO:0007669"/>
    <property type="project" value="InterPro"/>
</dbReference>
<evidence type="ECO:0000256" key="4">
    <source>
        <dbReference type="PROSITE-ProRule" id="PRU00433"/>
    </source>
</evidence>
<keyword evidence="8" id="KW-1185">Reference proteome</keyword>
<protein>
    <submittedName>
        <fullName evidence="7">Cytochrome c-551</fullName>
    </submittedName>
</protein>
<evidence type="ECO:0000256" key="1">
    <source>
        <dbReference type="ARBA" id="ARBA00022617"/>
    </source>
</evidence>
<dbReference type="KEGG" id="lch:Lcho_1576"/>
<keyword evidence="1 4" id="KW-0349">Heme</keyword>
<dbReference type="RefSeq" id="WP_012346604.1">
    <property type="nucleotide sequence ID" value="NC_010524.1"/>
</dbReference>
<gene>
    <name evidence="7" type="ordered locus">Lcho_1576</name>
</gene>
<dbReference type="SUPFAM" id="SSF46626">
    <property type="entry name" value="Cytochrome c"/>
    <property type="match status" value="1"/>
</dbReference>
<dbReference type="eggNOG" id="COG4654">
    <property type="taxonomic scope" value="Bacteria"/>
</dbReference>
<reference evidence="7 8" key="1">
    <citation type="submission" date="2008-03" db="EMBL/GenBank/DDBJ databases">
        <title>Complete sequence of Leptothrix cholodnii SP-6.</title>
        <authorList>
            <consortium name="US DOE Joint Genome Institute"/>
            <person name="Copeland A."/>
            <person name="Lucas S."/>
            <person name="Lapidus A."/>
            <person name="Glavina del Rio T."/>
            <person name="Dalin E."/>
            <person name="Tice H."/>
            <person name="Bruce D."/>
            <person name="Goodwin L."/>
            <person name="Pitluck S."/>
            <person name="Chertkov O."/>
            <person name="Brettin T."/>
            <person name="Detter J.C."/>
            <person name="Han C."/>
            <person name="Kuske C.R."/>
            <person name="Schmutz J."/>
            <person name="Larimer F."/>
            <person name="Land M."/>
            <person name="Hauser L."/>
            <person name="Kyrpides N."/>
            <person name="Lykidis A."/>
            <person name="Emerson D."/>
            <person name="Richardson P."/>
        </authorList>
    </citation>
    <scope>NUCLEOTIDE SEQUENCE [LARGE SCALE GENOMIC DNA]</scope>
    <source>
        <strain evidence="8">ATCC 51168 / LMG 8142 / SP-6</strain>
    </source>
</reference>
<dbReference type="STRING" id="395495.Lcho_1576"/>
<proteinExistence type="predicted"/>
<dbReference type="GO" id="GO:0009055">
    <property type="term" value="F:electron transfer activity"/>
    <property type="evidence" value="ECO:0007669"/>
    <property type="project" value="InterPro"/>
</dbReference>
<dbReference type="OrthoDB" id="9811281at2"/>
<dbReference type="GO" id="GO:0046872">
    <property type="term" value="F:metal ion binding"/>
    <property type="evidence" value="ECO:0007669"/>
    <property type="project" value="UniProtKB-KW"/>
</dbReference>
<evidence type="ECO:0000256" key="3">
    <source>
        <dbReference type="ARBA" id="ARBA00023004"/>
    </source>
</evidence>
<keyword evidence="5" id="KW-0732">Signal</keyword>
<dbReference type="Proteomes" id="UP000001693">
    <property type="component" value="Chromosome"/>
</dbReference>
<dbReference type="Gene3D" id="1.10.760.10">
    <property type="entry name" value="Cytochrome c-like domain"/>
    <property type="match status" value="1"/>
</dbReference>
<feature type="domain" description="Cytochrome c" evidence="6">
    <location>
        <begin position="27"/>
        <end position="131"/>
    </location>
</feature>
<name>B1XWH5_LEPCP</name>
<evidence type="ECO:0000256" key="2">
    <source>
        <dbReference type="ARBA" id="ARBA00022723"/>
    </source>
</evidence>
<evidence type="ECO:0000259" key="6">
    <source>
        <dbReference type="PROSITE" id="PS51007"/>
    </source>
</evidence>
<feature type="chain" id="PRO_5002772808" evidence="5">
    <location>
        <begin position="28"/>
        <end position="133"/>
    </location>
</feature>
<dbReference type="HOGENOM" id="CLU_133112_1_0_4"/>
<dbReference type="InterPro" id="IPR009056">
    <property type="entry name" value="Cyt_c-like_dom"/>
</dbReference>
<organism evidence="7 8">
    <name type="scientific">Leptothrix cholodnii (strain ATCC 51168 / LMG 8142 / SP-6)</name>
    <name type="common">Leptothrix discophora (strain SP-6)</name>
    <dbReference type="NCBI Taxonomy" id="395495"/>
    <lineage>
        <taxon>Bacteria</taxon>
        <taxon>Pseudomonadati</taxon>
        <taxon>Pseudomonadota</taxon>
        <taxon>Betaproteobacteria</taxon>
        <taxon>Burkholderiales</taxon>
        <taxon>Sphaerotilaceae</taxon>
        <taxon>Leptothrix</taxon>
    </lineage>
</organism>
<dbReference type="PROSITE" id="PS51007">
    <property type="entry name" value="CYTC"/>
    <property type="match status" value="1"/>
</dbReference>
<dbReference type="AlphaFoldDB" id="B1XWH5"/>
<sequence precursor="true">MTSSLARTTLAACSLLAALSLSTTARAAAPSDDAMLKLASTSGCMTCHHVDPGAKGPEGLPPIGPAWRDVAAKYKGDKTAAANLTQVVLKGSNPYDSHWKGKASGLAMPPNAVAIKPAEVKQLVGWILNLQSK</sequence>
<feature type="signal peptide" evidence="5">
    <location>
        <begin position="1"/>
        <end position="27"/>
    </location>
</feature>